<keyword evidence="2" id="KW-1185">Reference proteome</keyword>
<name>L8JH55_9BACT</name>
<dbReference type="Proteomes" id="UP000011135">
    <property type="component" value="Unassembled WGS sequence"/>
</dbReference>
<evidence type="ECO:0000313" key="2">
    <source>
        <dbReference type="Proteomes" id="UP000011135"/>
    </source>
</evidence>
<dbReference type="RefSeq" id="WP_009583570.1">
    <property type="nucleotide sequence ID" value="NZ_AMZN01000133.1"/>
</dbReference>
<organism evidence="1 2">
    <name type="scientific">Fulvivirga imtechensis AK7</name>
    <dbReference type="NCBI Taxonomy" id="1237149"/>
    <lineage>
        <taxon>Bacteria</taxon>
        <taxon>Pseudomonadati</taxon>
        <taxon>Bacteroidota</taxon>
        <taxon>Cytophagia</taxon>
        <taxon>Cytophagales</taxon>
        <taxon>Fulvivirgaceae</taxon>
        <taxon>Fulvivirga</taxon>
    </lineage>
</organism>
<protein>
    <submittedName>
        <fullName evidence="1">Uncharacterized protein</fullName>
    </submittedName>
</protein>
<accession>L8JH55</accession>
<reference evidence="1 2" key="1">
    <citation type="submission" date="2012-12" db="EMBL/GenBank/DDBJ databases">
        <title>Genome assembly of Fulvivirga imtechensis AK7.</title>
        <authorList>
            <person name="Nupur N."/>
            <person name="Khatri I."/>
            <person name="Kumar R."/>
            <person name="Subramanian S."/>
            <person name="Pinnaka A."/>
        </authorList>
    </citation>
    <scope>NUCLEOTIDE SEQUENCE [LARGE SCALE GENOMIC DNA]</scope>
    <source>
        <strain evidence="1 2">AK7</strain>
    </source>
</reference>
<dbReference type="EMBL" id="AMZN01000133">
    <property type="protein sequence ID" value="ELR68196.1"/>
    <property type="molecule type" value="Genomic_DNA"/>
</dbReference>
<comment type="caution">
    <text evidence="1">The sequence shown here is derived from an EMBL/GenBank/DDBJ whole genome shotgun (WGS) entry which is preliminary data.</text>
</comment>
<sequence length="208" mass="24256">MAIRLSIIFSLVFLFNCSKKEESKVALTYKDAVCAEQSAVDYFIHELINKDSLFYVVGDDGLYFEVAPQTFLEDSLFVDGLFFWKKIYATNKVKGLTRPFHTSKELKIFGSKPDEIQKAKEFEKDLEDKKKTELPLIKVEFPPTISIIESSKIKGIHLVNSLFLETKHHLESSDQYLVEISVYNLEYDEYKSILFYMDKNCKVLDWKM</sequence>
<dbReference type="AlphaFoldDB" id="L8JH55"/>
<gene>
    <name evidence="1" type="ORF">C900_00671</name>
</gene>
<evidence type="ECO:0000313" key="1">
    <source>
        <dbReference type="EMBL" id="ELR68196.1"/>
    </source>
</evidence>
<proteinExistence type="predicted"/>